<protein>
    <submittedName>
        <fullName evidence="2">Uncharacterized protein</fullName>
    </submittedName>
</protein>
<dbReference type="SUPFAM" id="SSF49329">
    <property type="entry name" value="Cu,Zn superoxide dismutase-like"/>
    <property type="match status" value="1"/>
</dbReference>
<organism evidence="2 3">
    <name type="scientific">Polaribacter irgensii 23-P</name>
    <dbReference type="NCBI Taxonomy" id="313594"/>
    <lineage>
        <taxon>Bacteria</taxon>
        <taxon>Pseudomonadati</taxon>
        <taxon>Bacteroidota</taxon>
        <taxon>Flavobacteriia</taxon>
        <taxon>Flavobacteriales</taxon>
        <taxon>Flavobacteriaceae</taxon>
    </lineage>
</organism>
<dbReference type="EMBL" id="AAOG01000001">
    <property type="protein sequence ID" value="EAR13340.1"/>
    <property type="molecule type" value="Genomic_DNA"/>
</dbReference>
<keyword evidence="3" id="KW-1185">Reference proteome</keyword>
<dbReference type="eggNOG" id="COG2032">
    <property type="taxonomic scope" value="Bacteria"/>
</dbReference>
<accession>A4BWJ9</accession>
<proteinExistence type="inferred from homology"/>
<comment type="caution">
    <text evidence="2">The sequence shown here is derived from an EMBL/GenBank/DDBJ whole genome shotgun (WGS) entry which is preliminary data.</text>
</comment>
<dbReference type="GO" id="GO:0006801">
    <property type="term" value="P:superoxide metabolic process"/>
    <property type="evidence" value="ECO:0007669"/>
    <property type="project" value="InterPro"/>
</dbReference>
<reference evidence="2 3" key="1">
    <citation type="submission" date="2006-02" db="EMBL/GenBank/DDBJ databases">
        <authorList>
            <person name="Murray A."/>
            <person name="Staley J."/>
            <person name="Ferriera S."/>
            <person name="Johnson J."/>
            <person name="Kravitz S."/>
            <person name="Halpern A."/>
            <person name="Remington K."/>
            <person name="Beeson K."/>
            <person name="Tran B."/>
            <person name="Rogers Y.-H."/>
            <person name="Friedman R."/>
            <person name="Venter J.C."/>
        </authorList>
    </citation>
    <scope>NUCLEOTIDE SEQUENCE [LARGE SCALE GENOMIC DNA]</scope>
    <source>
        <strain evidence="2 3">23-P</strain>
    </source>
</reference>
<evidence type="ECO:0000313" key="2">
    <source>
        <dbReference type="EMBL" id="EAR13340.1"/>
    </source>
</evidence>
<gene>
    <name evidence="2" type="ORF">PI23P_02562</name>
</gene>
<sequence>MLKTDELCIDCDDDTKNILNKELIVHTNPSGFITRPKGNSGRRVAC</sequence>
<dbReference type="GO" id="GO:0046872">
    <property type="term" value="F:metal ion binding"/>
    <property type="evidence" value="ECO:0007669"/>
    <property type="project" value="InterPro"/>
</dbReference>
<dbReference type="AlphaFoldDB" id="A4BWJ9"/>
<evidence type="ECO:0000313" key="3">
    <source>
        <dbReference type="Proteomes" id="UP000003053"/>
    </source>
</evidence>
<name>A4BWJ9_9FLAO</name>
<comment type="similarity">
    <text evidence="1">Belongs to the Cu-Zn superoxide dismutase family.</text>
</comment>
<dbReference type="InterPro" id="IPR036423">
    <property type="entry name" value="SOD-like_Cu/Zn_dom_sf"/>
</dbReference>
<evidence type="ECO:0000256" key="1">
    <source>
        <dbReference type="ARBA" id="ARBA00010457"/>
    </source>
</evidence>
<dbReference type="STRING" id="313594.PI23P_02562"/>
<dbReference type="HOGENOM" id="CLU_3187151_0_0_10"/>
<dbReference type="Proteomes" id="UP000003053">
    <property type="component" value="Unassembled WGS sequence"/>
</dbReference>